<dbReference type="InterPro" id="IPR029026">
    <property type="entry name" value="tRNA_m1G_MTases_N"/>
</dbReference>
<dbReference type="GO" id="GO:0032259">
    <property type="term" value="P:methylation"/>
    <property type="evidence" value="ECO:0007669"/>
    <property type="project" value="UniProtKB-KW"/>
</dbReference>
<dbReference type="Proteomes" id="UP000467249">
    <property type="component" value="Chromosome"/>
</dbReference>
<sequence length="256" mass="26264">MVAAVKLQRHTGRRRAGRFLAEGPNLVEAAVRRGLVDEVFVTEAAAERHGDLLAGLQVHLVTERAAKALSETVTPSGLVAVCTLPDVGLDDVLGGSPKLIAVAVDLSEPGNAGTLIRLADAMGAAAVVFAGHSVDPYNGKCLRSSAGSIFDIPVVVDDDVAGLISRLQAAGLQVLATTLDAQTDLDDAEQLLAAPTAWVFGPEAHGLSPQVAALADHRVTIPMAGGAESLNVAAAAAICLYQSARSHRRAGSHQPG</sequence>
<dbReference type="InterPro" id="IPR001537">
    <property type="entry name" value="SpoU_MeTrfase"/>
</dbReference>
<dbReference type="Gene3D" id="3.40.1280.10">
    <property type="match status" value="1"/>
</dbReference>
<dbReference type="SUPFAM" id="SSF75217">
    <property type="entry name" value="alpha/beta knot"/>
    <property type="match status" value="1"/>
</dbReference>
<dbReference type="GO" id="GO:0005737">
    <property type="term" value="C:cytoplasm"/>
    <property type="evidence" value="ECO:0007669"/>
    <property type="project" value="UniProtKB-ARBA"/>
</dbReference>
<dbReference type="InterPro" id="IPR029028">
    <property type="entry name" value="Alpha/beta_knot_MTases"/>
</dbReference>
<evidence type="ECO:0000256" key="4">
    <source>
        <dbReference type="ARBA" id="ARBA00022691"/>
    </source>
</evidence>
<dbReference type="Gene3D" id="3.30.1330.30">
    <property type="match status" value="1"/>
</dbReference>
<keyword evidence="7" id="KW-1185">Reference proteome</keyword>
<dbReference type="SUPFAM" id="SSF55315">
    <property type="entry name" value="L30e-like"/>
    <property type="match status" value="1"/>
</dbReference>
<keyword evidence="2 6" id="KW-0489">Methyltransferase</keyword>
<organism evidence="6 7">
    <name type="scientific">Mycolicibacterium anyangense</name>
    <dbReference type="NCBI Taxonomy" id="1431246"/>
    <lineage>
        <taxon>Bacteria</taxon>
        <taxon>Bacillati</taxon>
        <taxon>Actinomycetota</taxon>
        <taxon>Actinomycetes</taxon>
        <taxon>Mycobacteriales</taxon>
        <taxon>Mycobacteriaceae</taxon>
        <taxon>Mycolicibacterium</taxon>
    </lineage>
</organism>
<dbReference type="SMART" id="SM00967">
    <property type="entry name" value="SpoU_sub_bind"/>
    <property type="match status" value="1"/>
</dbReference>
<name>A0A6N4W7J7_9MYCO</name>
<dbReference type="GO" id="GO:0006396">
    <property type="term" value="P:RNA processing"/>
    <property type="evidence" value="ECO:0007669"/>
    <property type="project" value="InterPro"/>
</dbReference>
<dbReference type="CDD" id="cd18095">
    <property type="entry name" value="SpoU-like_rRNA-MTase"/>
    <property type="match status" value="1"/>
</dbReference>
<evidence type="ECO:0000313" key="7">
    <source>
        <dbReference type="Proteomes" id="UP000467249"/>
    </source>
</evidence>
<feature type="domain" description="RNA 2-O ribose methyltransferase substrate binding" evidence="5">
    <location>
        <begin position="20"/>
        <end position="88"/>
    </location>
</feature>
<dbReference type="GO" id="GO:0008173">
    <property type="term" value="F:RNA methyltransferase activity"/>
    <property type="evidence" value="ECO:0007669"/>
    <property type="project" value="InterPro"/>
</dbReference>
<dbReference type="PANTHER" id="PTHR43191:SF2">
    <property type="entry name" value="RRNA METHYLTRANSFERASE 3, MITOCHONDRIAL"/>
    <property type="match status" value="1"/>
</dbReference>
<reference evidence="6 7" key="1">
    <citation type="journal article" date="2019" name="Emerg. Microbes Infect.">
        <title>Comprehensive subspecies identification of 175 nontuberculous mycobacteria species based on 7547 genomic profiles.</title>
        <authorList>
            <person name="Matsumoto Y."/>
            <person name="Kinjo T."/>
            <person name="Motooka D."/>
            <person name="Nabeya D."/>
            <person name="Jung N."/>
            <person name="Uechi K."/>
            <person name="Horii T."/>
            <person name="Iida T."/>
            <person name="Fujita J."/>
            <person name="Nakamura S."/>
        </authorList>
    </citation>
    <scope>NUCLEOTIDE SEQUENCE [LARGE SCALE GENOMIC DNA]</scope>
    <source>
        <strain evidence="6 7">JCM 30275</strain>
    </source>
</reference>
<evidence type="ECO:0000256" key="1">
    <source>
        <dbReference type="ARBA" id="ARBA00007228"/>
    </source>
</evidence>
<evidence type="ECO:0000256" key="2">
    <source>
        <dbReference type="ARBA" id="ARBA00022603"/>
    </source>
</evidence>
<evidence type="ECO:0000256" key="3">
    <source>
        <dbReference type="ARBA" id="ARBA00022679"/>
    </source>
</evidence>
<keyword evidence="4" id="KW-0949">S-adenosyl-L-methionine</keyword>
<dbReference type="InterPro" id="IPR029064">
    <property type="entry name" value="Ribosomal_eL30-like_sf"/>
</dbReference>
<dbReference type="Pfam" id="PF00588">
    <property type="entry name" value="SpoU_methylase"/>
    <property type="match status" value="1"/>
</dbReference>
<dbReference type="KEGG" id="many:MANY_16700"/>
<dbReference type="GO" id="GO:0003723">
    <property type="term" value="F:RNA binding"/>
    <property type="evidence" value="ECO:0007669"/>
    <property type="project" value="InterPro"/>
</dbReference>
<dbReference type="InterPro" id="IPR013123">
    <property type="entry name" value="SpoU_subst-bd"/>
</dbReference>
<dbReference type="InterPro" id="IPR051259">
    <property type="entry name" value="rRNA_Methyltransferase"/>
</dbReference>
<proteinExistence type="inferred from homology"/>
<evidence type="ECO:0000313" key="6">
    <source>
        <dbReference type="EMBL" id="BBZ76333.1"/>
    </source>
</evidence>
<gene>
    <name evidence="6" type="primary">tsnR</name>
    <name evidence="6" type="ORF">MANY_16700</name>
</gene>
<dbReference type="EMBL" id="AP022620">
    <property type="protein sequence ID" value="BBZ76333.1"/>
    <property type="molecule type" value="Genomic_DNA"/>
</dbReference>
<dbReference type="InterPro" id="IPR053888">
    <property type="entry name" value="MRM3-like_sub_bind"/>
</dbReference>
<dbReference type="AlphaFoldDB" id="A0A6N4W7J7"/>
<evidence type="ECO:0000259" key="5">
    <source>
        <dbReference type="SMART" id="SM00967"/>
    </source>
</evidence>
<dbReference type="Pfam" id="PF22435">
    <property type="entry name" value="MRM3-like_sub_bind"/>
    <property type="match status" value="1"/>
</dbReference>
<protein>
    <submittedName>
        <fullName evidence="6">RNA methyltransferase</fullName>
    </submittedName>
</protein>
<accession>A0A6N4W7J7</accession>
<comment type="similarity">
    <text evidence="1">Belongs to the class IV-like SAM-binding methyltransferase superfamily. RNA methyltransferase TrmH family.</text>
</comment>
<dbReference type="PANTHER" id="PTHR43191">
    <property type="entry name" value="RRNA METHYLTRANSFERASE 3"/>
    <property type="match status" value="1"/>
</dbReference>
<keyword evidence="3 6" id="KW-0808">Transferase</keyword>